<dbReference type="EMBL" id="JAVFWL010000001">
    <property type="protein sequence ID" value="KAK6731667.1"/>
    <property type="molecule type" value="Genomic_DNA"/>
</dbReference>
<keyword evidence="3" id="KW-1185">Reference proteome</keyword>
<name>A0ABR1C1Z0_NECAM</name>
<evidence type="ECO:0000256" key="1">
    <source>
        <dbReference type="SAM" id="MobiDB-lite"/>
    </source>
</evidence>
<feature type="region of interest" description="Disordered" evidence="1">
    <location>
        <begin position="1"/>
        <end position="30"/>
    </location>
</feature>
<accession>A0ABR1C1Z0</accession>
<dbReference type="Proteomes" id="UP001303046">
    <property type="component" value="Unassembled WGS sequence"/>
</dbReference>
<comment type="caution">
    <text evidence="2">The sequence shown here is derived from an EMBL/GenBank/DDBJ whole genome shotgun (WGS) entry which is preliminary data.</text>
</comment>
<gene>
    <name evidence="2" type="primary">Necator_chrI.g3998</name>
    <name evidence="2" type="ORF">RB195_007869</name>
</gene>
<proteinExistence type="predicted"/>
<reference evidence="2 3" key="1">
    <citation type="submission" date="2023-08" db="EMBL/GenBank/DDBJ databases">
        <title>A Necator americanus chromosomal reference genome.</title>
        <authorList>
            <person name="Ilik V."/>
            <person name="Petrzelkova K.J."/>
            <person name="Pardy F."/>
            <person name="Fuh T."/>
            <person name="Niatou-Singa F.S."/>
            <person name="Gouil Q."/>
            <person name="Baker L."/>
            <person name="Ritchie M.E."/>
            <person name="Jex A.R."/>
            <person name="Gazzola D."/>
            <person name="Li H."/>
            <person name="Toshio Fujiwara R."/>
            <person name="Zhan B."/>
            <person name="Aroian R.V."/>
            <person name="Pafco B."/>
            <person name="Schwarz E.M."/>
        </authorList>
    </citation>
    <scope>NUCLEOTIDE SEQUENCE [LARGE SCALE GENOMIC DNA]</scope>
    <source>
        <strain evidence="2 3">Aroian</strain>
        <tissue evidence="2">Whole animal</tissue>
    </source>
</reference>
<protein>
    <submittedName>
        <fullName evidence="2">Uncharacterized protein</fullName>
    </submittedName>
</protein>
<evidence type="ECO:0000313" key="3">
    <source>
        <dbReference type="Proteomes" id="UP001303046"/>
    </source>
</evidence>
<organism evidence="2 3">
    <name type="scientific">Necator americanus</name>
    <name type="common">Human hookworm</name>
    <dbReference type="NCBI Taxonomy" id="51031"/>
    <lineage>
        <taxon>Eukaryota</taxon>
        <taxon>Metazoa</taxon>
        <taxon>Ecdysozoa</taxon>
        <taxon>Nematoda</taxon>
        <taxon>Chromadorea</taxon>
        <taxon>Rhabditida</taxon>
        <taxon>Rhabditina</taxon>
        <taxon>Rhabditomorpha</taxon>
        <taxon>Strongyloidea</taxon>
        <taxon>Ancylostomatidae</taxon>
        <taxon>Bunostominae</taxon>
        <taxon>Necator</taxon>
    </lineage>
</organism>
<sequence>MRPLPARRSVAGSSDITAATACRPAPPPPAATATAAAAVAAAAAGNSSCRRGGGAAIDVTLPYISPERNSPTISFFE</sequence>
<evidence type="ECO:0000313" key="2">
    <source>
        <dbReference type="EMBL" id="KAK6731667.1"/>
    </source>
</evidence>